<sequence>MKKSNKAIISEIKYLFFKSGNDEYFGEKVSQFEHAAQAMMLAISEEESLEMQVAAFLHDIGHLIDTDDDNTMEVYGRKDHEEAAKVWLAERGFSLKIQAVVQNHVPAKRYLCLKRPEYYAALSAASKKTMKFQGGVMAAEEAQEFENQTYFEESLKLREWDDKAKVTNIELPSLEDCLEIVTKYLERRRVEI</sequence>
<evidence type="ECO:0000313" key="3">
    <source>
        <dbReference type="Proteomes" id="UP001204144"/>
    </source>
</evidence>
<protein>
    <submittedName>
        <fullName evidence="2">HD domain-containing protein</fullName>
    </submittedName>
</protein>
<dbReference type="Pfam" id="PF01966">
    <property type="entry name" value="HD"/>
    <property type="match status" value="1"/>
</dbReference>
<dbReference type="AlphaFoldDB" id="A0AAE3GZW9"/>
<dbReference type="InterPro" id="IPR003607">
    <property type="entry name" value="HD/PDEase_dom"/>
</dbReference>
<dbReference type="EMBL" id="RJUF01000008">
    <property type="protein sequence ID" value="MCP9762328.1"/>
    <property type="molecule type" value="Genomic_DNA"/>
</dbReference>
<keyword evidence="3" id="KW-1185">Reference proteome</keyword>
<feature type="domain" description="HD" evidence="1">
    <location>
        <begin position="33"/>
        <end position="106"/>
    </location>
</feature>
<organism evidence="2 3">
    <name type="scientific">Lacihabitans soyangensis</name>
    <dbReference type="NCBI Taxonomy" id="869394"/>
    <lineage>
        <taxon>Bacteria</taxon>
        <taxon>Pseudomonadati</taxon>
        <taxon>Bacteroidota</taxon>
        <taxon>Cytophagia</taxon>
        <taxon>Cytophagales</taxon>
        <taxon>Leadbetterellaceae</taxon>
        <taxon>Lacihabitans</taxon>
    </lineage>
</organism>
<gene>
    <name evidence="2" type="ORF">EGI31_05130</name>
</gene>
<dbReference type="CDD" id="cd00077">
    <property type="entry name" value="HDc"/>
    <property type="match status" value="1"/>
</dbReference>
<dbReference type="InterPro" id="IPR006674">
    <property type="entry name" value="HD_domain"/>
</dbReference>
<proteinExistence type="predicted"/>
<evidence type="ECO:0000313" key="2">
    <source>
        <dbReference type="EMBL" id="MCP9762328.1"/>
    </source>
</evidence>
<evidence type="ECO:0000259" key="1">
    <source>
        <dbReference type="Pfam" id="PF01966"/>
    </source>
</evidence>
<dbReference type="RefSeq" id="WP_255036088.1">
    <property type="nucleotide sequence ID" value="NZ_RJUF01000008.1"/>
</dbReference>
<dbReference type="SUPFAM" id="SSF109604">
    <property type="entry name" value="HD-domain/PDEase-like"/>
    <property type="match status" value="1"/>
</dbReference>
<reference evidence="2 3" key="1">
    <citation type="submission" date="2018-11" db="EMBL/GenBank/DDBJ databases">
        <title>Novel bacteria species description.</title>
        <authorList>
            <person name="Han J.-H."/>
        </authorList>
    </citation>
    <scope>NUCLEOTIDE SEQUENCE [LARGE SCALE GENOMIC DNA]</scope>
    <source>
        <strain evidence="2 3">KCTC23259</strain>
    </source>
</reference>
<dbReference type="PANTHER" id="PTHR40202">
    <property type="match status" value="1"/>
</dbReference>
<dbReference type="PANTHER" id="PTHR40202:SF1">
    <property type="entry name" value="HD DOMAIN-CONTAINING PROTEIN"/>
    <property type="match status" value="1"/>
</dbReference>
<dbReference type="InterPro" id="IPR052567">
    <property type="entry name" value="OP_Dioxygenase"/>
</dbReference>
<dbReference type="Proteomes" id="UP001204144">
    <property type="component" value="Unassembled WGS sequence"/>
</dbReference>
<comment type="caution">
    <text evidence="2">The sequence shown here is derived from an EMBL/GenBank/DDBJ whole genome shotgun (WGS) entry which is preliminary data.</text>
</comment>
<dbReference type="Gene3D" id="1.10.3210.10">
    <property type="entry name" value="Hypothetical protein af1432"/>
    <property type="match status" value="1"/>
</dbReference>
<accession>A0AAE3GZW9</accession>
<name>A0AAE3GZW9_9BACT</name>